<keyword evidence="1" id="KW-1133">Transmembrane helix</keyword>
<feature type="transmembrane region" description="Helical" evidence="1">
    <location>
        <begin position="20"/>
        <end position="43"/>
    </location>
</feature>
<dbReference type="Proteomes" id="UP000062973">
    <property type="component" value="Chromosome"/>
</dbReference>
<evidence type="ECO:0000313" key="3">
    <source>
        <dbReference type="Proteomes" id="UP000062973"/>
    </source>
</evidence>
<reference evidence="2 3" key="1">
    <citation type="submission" date="2014-07" db="EMBL/GenBank/DDBJ databases">
        <title>Whole Genome Sequence of the Amycolatopsis methanolica 239.</title>
        <authorList>
            <person name="Tang B."/>
        </authorList>
    </citation>
    <scope>NUCLEOTIDE SEQUENCE [LARGE SCALE GENOMIC DNA]</scope>
    <source>
        <strain evidence="2 3">239</strain>
    </source>
</reference>
<keyword evidence="3" id="KW-1185">Reference proteome</keyword>
<dbReference type="OrthoDB" id="4559844at2"/>
<organism evidence="2 3">
    <name type="scientific">Amycolatopsis methanolica 239</name>
    <dbReference type="NCBI Taxonomy" id="1068978"/>
    <lineage>
        <taxon>Bacteria</taxon>
        <taxon>Bacillati</taxon>
        <taxon>Actinomycetota</taxon>
        <taxon>Actinomycetes</taxon>
        <taxon>Pseudonocardiales</taxon>
        <taxon>Pseudonocardiaceae</taxon>
        <taxon>Amycolatopsis</taxon>
        <taxon>Amycolatopsis methanolica group</taxon>
    </lineage>
</organism>
<dbReference type="KEGG" id="amq:AMETH_1875"/>
<proteinExistence type="predicted"/>
<gene>
    <name evidence="2" type="ORF">AMETH_1875</name>
</gene>
<evidence type="ECO:0000256" key="1">
    <source>
        <dbReference type="SAM" id="Phobius"/>
    </source>
</evidence>
<dbReference type="STRING" id="1068978.AMETH_1875"/>
<sequence length="66" mass="7555">MFDGLATWWDNAELWLAQLWFPLQFLLVIAVLAPLCVGAAWLIDRIVDRVAAWLRPGRDEDVSSRS</sequence>
<dbReference type="EMBL" id="CP009110">
    <property type="protein sequence ID" value="AIJ21967.1"/>
    <property type="molecule type" value="Genomic_DNA"/>
</dbReference>
<dbReference type="AlphaFoldDB" id="A0A076MW37"/>
<dbReference type="RefSeq" id="WP_017981180.1">
    <property type="nucleotide sequence ID" value="NZ_AQUL01000001.1"/>
</dbReference>
<dbReference type="PATRIC" id="fig|1068978.7.peg.1987"/>
<dbReference type="eggNOG" id="ENOG502ZE9W">
    <property type="taxonomic scope" value="Bacteria"/>
</dbReference>
<dbReference type="HOGENOM" id="CLU_184458_1_1_11"/>
<keyword evidence="1" id="KW-0812">Transmembrane</keyword>
<evidence type="ECO:0000313" key="2">
    <source>
        <dbReference type="EMBL" id="AIJ21967.1"/>
    </source>
</evidence>
<name>A0A076MW37_AMYME</name>
<evidence type="ECO:0008006" key="4">
    <source>
        <dbReference type="Google" id="ProtNLM"/>
    </source>
</evidence>
<dbReference type="GeneID" id="301842982"/>
<accession>A0A076MW37</accession>
<protein>
    <recommendedName>
        <fullName evidence="4">Transmembrane protein</fullName>
    </recommendedName>
</protein>
<keyword evidence="1" id="KW-0472">Membrane</keyword>